<evidence type="ECO:0000256" key="1">
    <source>
        <dbReference type="SAM" id="MobiDB-lite"/>
    </source>
</evidence>
<dbReference type="Proteomes" id="UP001597058">
    <property type="component" value="Unassembled WGS sequence"/>
</dbReference>
<dbReference type="InterPro" id="IPR025296">
    <property type="entry name" value="DUF4158"/>
</dbReference>
<proteinExistence type="predicted"/>
<evidence type="ECO:0000259" key="2">
    <source>
        <dbReference type="Pfam" id="PF13700"/>
    </source>
</evidence>
<gene>
    <name evidence="3" type="ORF">ACFQ5X_47690</name>
</gene>
<feature type="region of interest" description="Disordered" evidence="1">
    <location>
        <begin position="601"/>
        <end position="626"/>
    </location>
</feature>
<feature type="domain" description="DUF4158" evidence="2">
    <location>
        <begin position="6"/>
        <end position="170"/>
    </location>
</feature>
<dbReference type="EMBL" id="JBHTMM010000189">
    <property type="protein sequence ID" value="MFD1313383.1"/>
    <property type="molecule type" value="Genomic_DNA"/>
</dbReference>
<accession>A0ABW3XW45</accession>
<protein>
    <submittedName>
        <fullName evidence="3">DUF4158 domain-containing protein</fullName>
    </submittedName>
</protein>
<evidence type="ECO:0000313" key="4">
    <source>
        <dbReference type="Proteomes" id="UP001597058"/>
    </source>
</evidence>
<reference evidence="4" key="1">
    <citation type="journal article" date="2019" name="Int. J. Syst. Evol. Microbiol.">
        <title>The Global Catalogue of Microorganisms (GCM) 10K type strain sequencing project: providing services to taxonomists for standard genome sequencing and annotation.</title>
        <authorList>
            <consortium name="The Broad Institute Genomics Platform"/>
            <consortium name="The Broad Institute Genome Sequencing Center for Infectious Disease"/>
            <person name="Wu L."/>
            <person name="Ma J."/>
        </authorList>
    </citation>
    <scope>NUCLEOTIDE SEQUENCE [LARGE SCALE GENOMIC DNA]</scope>
    <source>
        <strain evidence="4">CGMCC 4.7020</strain>
    </source>
</reference>
<dbReference type="RefSeq" id="WP_381240953.1">
    <property type="nucleotide sequence ID" value="NZ_JBHSKH010000082.1"/>
</dbReference>
<organism evidence="3 4">
    <name type="scientific">Streptomyces kaempferi</name>
    <dbReference type="NCBI Taxonomy" id="333725"/>
    <lineage>
        <taxon>Bacteria</taxon>
        <taxon>Bacillati</taxon>
        <taxon>Actinomycetota</taxon>
        <taxon>Actinomycetes</taxon>
        <taxon>Kitasatosporales</taxon>
        <taxon>Streptomycetaceae</taxon>
        <taxon>Streptomyces</taxon>
    </lineage>
</organism>
<keyword evidence="4" id="KW-1185">Reference proteome</keyword>
<feature type="compositionally biased region" description="Low complexity" evidence="1">
    <location>
        <begin position="601"/>
        <end position="611"/>
    </location>
</feature>
<comment type="caution">
    <text evidence="3">The sequence shown here is derived from an EMBL/GenBank/DDBJ whole genome shotgun (WGS) entry which is preliminary data.</text>
</comment>
<evidence type="ECO:0000313" key="3">
    <source>
        <dbReference type="EMBL" id="MFD1313383.1"/>
    </source>
</evidence>
<dbReference type="Pfam" id="PF13700">
    <property type="entry name" value="DUF4158"/>
    <property type="match status" value="1"/>
</dbReference>
<name>A0ABW3XW45_9ACTN</name>
<sequence>MATRVFADDELERLRGFPEINREELIRFFTLTPADVGFIDPGRGRSPKDRIGLAIQLCTLPWLGFVPADVASAPPAAVARLSERLQIPVGELRLYGTRKQTRTDHLREVTGYLNWKSAKALQLKELDEFLLARAMEHDSPSLLFRLACEHLAACRVVRPGVVSLLERVATARAEAGRETYQRVRHLLTPKLMSELDGLLSVDPLIGTTRLNWLSTGATGDSANAVKGELEKLGFLRGLDADALDLTALPAERRRFLAQVGRRLTPQSLDRREPHRRHPILLTALAQSAADVLDEVIGLFDQAVSARESRARTKMRDALAARAAAGEGRQALLDEILPVLLDVAIADEEVGGRLRNTLGMERLRAAAAGSTPRLPRDHGHLAMLDDSYSYLRQFTPEVLRAISFKGSAGAESLMEAVKILKELNATGARKVPDGAPTDFVPVRWAGYLEQAAKSRDVTAYRHFWELTVLLGLRDGLRSGDVYVPSSRRYADPASYLFTPAQWAGQRDQFCQLVGKPSAAQAALEGCREELQTAMGDLEKVLGGRKAGVGEVRLSEKGELIIPPLSAEEVPAEAAALRDELSSCCRWLRSPRCWWSWTAAPASWTASPTPAASSRERRSSSETCWLCS</sequence>